<keyword evidence="1" id="KW-0012">Acyltransferase</keyword>
<protein>
    <submittedName>
        <fullName evidence="1">Acyltransferase</fullName>
    </submittedName>
</protein>
<evidence type="ECO:0000313" key="2">
    <source>
        <dbReference type="Proteomes" id="UP000315423"/>
    </source>
</evidence>
<proteinExistence type="predicted"/>
<keyword evidence="1" id="KW-0808">Transferase</keyword>
<dbReference type="Proteomes" id="UP000315423">
    <property type="component" value="Unassembled WGS sequence"/>
</dbReference>
<comment type="caution">
    <text evidence="1">The sequence shown here is derived from an EMBL/GenBank/DDBJ whole genome shotgun (WGS) entry which is preliminary data.</text>
</comment>
<organism evidence="1 2">
    <name type="scientific">Candidatus Methanomarinus sp</name>
    <dbReference type="NCBI Taxonomy" id="3386244"/>
    <lineage>
        <taxon>Archaea</taxon>
        <taxon>Methanobacteriati</taxon>
        <taxon>Methanobacteriota</taxon>
        <taxon>Stenosarchaea group</taxon>
        <taxon>Methanomicrobia</taxon>
        <taxon>Methanosarcinales</taxon>
        <taxon>ANME-2 cluster</taxon>
        <taxon>Candidatus Methanocomedenaceae</taxon>
        <taxon>Candidatus Methanomarinus</taxon>
    </lineage>
</organism>
<accession>A0AC61SAB8</accession>
<name>A0AC61SAB8_9EURY</name>
<gene>
    <name evidence="1" type="ORF">C5S46_05555</name>
</gene>
<dbReference type="EMBL" id="QYBA01000186">
    <property type="protein sequence ID" value="TKY91490.1"/>
    <property type="molecule type" value="Genomic_DNA"/>
</dbReference>
<reference evidence="1" key="1">
    <citation type="submission" date="2018-09" db="EMBL/GenBank/DDBJ databases">
        <title>A genomic encyclopedia of anaerobic methanotrophic archaea.</title>
        <authorList>
            <person name="Skennerton C.T."/>
            <person name="Chadwick G.L."/>
            <person name="Laso-Perez R."/>
            <person name="Leu A.O."/>
            <person name="Speth D.R."/>
            <person name="Yu H."/>
            <person name="Morgan-Lang C."/>
            <person name="Hatzenpichler R."/>
            <person name="Goudeau D."/>
            <person name="Malmstrom R."/>
            <person name="Woyke T."/>
            <person name="Hallam S."/>
            <person name="Tyson G.W."/>
            <person name="Wegener G."/>
            <person name="Boetius A."/>
            <person name="Orphan V.J."/>
        </authorList>
    </citation>
    <scope>NUCLEOTIDE SEQUENCE</scope>
    <source>
        <strain evidence="1">CONS3730D10UFb2</strain>
    </source>
</reference>
<sequence length="410" mass="47699">MHKADEMKSLKVEKSGKVKSKPERRYDIDWLRVLAMLSVFLFHCARFFDYEDWHVKNIQLDLGLSVFVSFVILWIMPLFFLLSGEGSYFSLSFRTSGKYITERFKRLVVPFLFGTFIVLIPLQVYIERVSHLQFVGSFIEFYPHYFDGFYALGGNFAWMGLHLWFLEFLFIFSLISLPLFLYLRKEAIKRRISKVAAYLKKPGTIFLLGIPLVIMGLLVDLQPGGIGLLIFNRAFGGWSLAEYTIFFIYGYLIASDLNFKEAIERHRGISLLLGVITSIIGITAWYYSDVLGHNFPSYHIIDAIFRPFSSWFLLVAILGFGSKYLSFNNRVLKYANEAVLPFYVLHQTVIVTIGFYIASWDASVIVKYFILSTLSFAVIVSIYDLLIKRNNWLRFLFGMRLKKRLPEHVR</sequence>
<evidence type="ECO:0000313" key="1">
    <source>
        <dbReference type="EMBL" id="TKY91490.1"/>
    </source>
</evidence>